<dbReference type="CDD" id="cd06145">
    <property type="entry name" value="REX1_like"/>
    <property type="match status" value="1"/>
</dbReference>
<dbReference type="InterPro" id="IPR036397">
    <property type="entry name" value="RNaseH_sf"/>
</dbReference>
<sequence>MKVGQQTKQEEVLRECSSAEFAMSDDEAGDGACDVRAPFTAKDREVLARIVREAQERKMEGDKGAFLEFLQKTQPKNYIALTRTNPTTHHFQVLVDFVETLTEKKHRTMIKRHRRYQHQLLREKTARLDAAAKQRKEPDAPKGEASAGLDVWQLVKLTEKHQLFNKNYTLPSYGKGWVRTPRSPEHPTSKPAKIYAMDCEMCTTTRGDRELLGVSVVDSDGAVVVKTLVQPRGAVADLKTGITGITTKDLEGVTTTLYDVQKQVFALCQDSSTVLIGHSLQHDLMTLQIDHRPVIDTALVYKYTGLAILPGLAYLAEEVLEKPIRDSSHFHSSEEDARASLHLVQHLLKIGMIPPVPPPNEKVPKELLMELFVHRLPPEATEDAVRSLFQPAADAEAGAGAAPIKQLNVTIKNLKVEAGKKFGTASAVFDNIADANDAFKALVGESHKDGGGRQQKKVQLMLSTGEGKPMKGHNVQVRKNAGHGGMKFQPAKEPVDGAQGKRKRGVEVAGGKEEKQGVQKAGDPGQSGEGSANKRMKATEGGGKGSAGNGEASGGATPDTGEEKAAAGTTKDARGGAKKARRPNARQRANLAREAGKKVIRPQKKTPSKKDQSGADGSNTSKPVEPTTGKRKKGSETRGSAEETPKAKKEKKQSTEETPSKEGKEGEH</sequence>
<dbReference type="InterPro" id="IPR012337">
    <property type="entry name" value="RNaseH-like_sf"/>
</dbReference>
<evidence type="ECO:0000256" key="1">
    <source>
        <dbReference type="ARBA" id="ARBA00004123"/>
    </source>
</evidence>
<dbReference type="GO" id="GO:0003723">
    <property type="term" value="F:RNA binding"/>
    <property type="evidence" value="ECO:0007669"/>
    <property type="project" value="UniProtKB-UniRule"/>
</dbReference>
<keyword evidence="3" id="KW-0540">Nuclease</keyword>
<evidence type="ECO:0000256" key="5">
    <source>
        <dbReference type="ARBA" id="ARBA00022839"/>
    </source>
</evidence>
<keyword evidence="6" id="KW-0539">Nucleus</keyword>
<name>A0AAE0C045_9CHLO</name>
<dbReference type="InterPro" id="IPR035979">
    <property type="entry name" value="RBD_domain_sf"/>
</dbReference>
<feature type="compositionally biased region" description="Basic residues" evidence="8">
    <location>
        <begin position="598"/>
        <end position="607"/>
    </location>
</feature>
<feature type="domain" description="RRM" evidence="9">
    <location>
        <begin position="369"/>
        <end position="465"/>
    </location>
</feature>
<dbReference type="EMBL" id="LGRX02030769">
    <property type="protein sequence ID" value="KAK3245328.1"/>
    <property type="molecule type" value="Genomic_DNA"/>
</dbReference>
<feature type="region of interest" description="Disordered" evidence="8">
    <location>
        <begin position="480"/>
        <end position="668"/>
    </location>
</feature>
<dbReference type="SUPFAM" id="SSF53098">
    <property type="entry name" value="Ribonuclease H-like"/>
    <property type="match status" value="1"/>
</dbReference>
<feature type="compositionally biased region" description="Basic and acidic residues" evidence="8">
    <location>
        <begin position="634"/>
        <end position="668"/>
    </location>
</feature>
<keyword evidence="5" id="KW-0269">Exonuclease</keyword>
<dbReference type="AlphaFoldDB" id="A0AAE0C045"/>
<evidence type="ECO:0000259" key="9">
    <source>
        <dbReference type="PROSITE" id="PS50102"/>
    </source>
</evidence>
<keyword evidence="4" id="KW-0378">Hydrolase</keyword>
<evidence type="ECO:0000256" key="2">
    <source>
        <dbReference type="ARBA" id="ARBA00006357"/>
    </source>
</evidence>
<dbReference type="Gene3D" id="3.30.70.330">
    <property type="match status" value="1"/>
</dbReference>
<dbReference type="Proteomes" id="UP001190700">
    <property type="component" value="Unassembled WGS sequence"/>
</dbReference>
<dbReference type="GO" id="GO:0005634">
    <property type="term" value="C:nucleus"/>
    <property type="evidence" value="ECO:0007669"/>
    <property type="project" value="UniProtKB-SubCell"/>
</dbReference>
<dbReference type="SMART" id="SM00479">
    <property type="entry name" value="EXOIII"/>
    <property type="match status" value="1"/>
</dbReference>
<protein>
    <recommendedName>
        <fullName evidence="9">RRM domain-containing protein</fullName>
    </recommendedName>
</protein>
<dbReference type="PANTHER" id="PTHR12801">
    <property type="entry name" value="RNA EXONUCLEASE REXO1 / RECO3 FAMILY MEMBER-RELATED"/>
    <property type="match status" value="1"/>
</dbReference>
<dbReference type="InterPro" id="IPR012677">
    <property type="entry name" value="Nucleotide-bd_a/b_plait_sf"/>
</dbReference>
<evidence type="ECO:0000256" key="3">
    <source>
        <dbReference type="ARBA" id="ARBA00022722"/>
    </source>
</evidence>
<gene>
    <name evidence="10" type="ORF">CYMTET_45101</name>
</gene>
<comment type="subcellular location">
    <subcellularLocation>
        <location evidence="1">Nucleus</location>
    </subcellularLocation>
</comment>
<evidence type="ECO:0000313" key="10">
    <source>
        <dbReference type="EMBL" id="KAK3245328.1"/>
    </source>
</evidence>
<organism evidence="10 11">
    <name type="scientific">Cymbomonas tetramitiformis</name>
    <dbReference type="NCBI Taxonomy" id="36881"/>
    <lineage>
        <taxon>Eukaryota</taxon>
        <taxon>Viridiplantae</taxon>
        <taxon>Chlorophyta</taxon>
        <taxon>Pyramimonadophyceae</taxon>
        <taxon>Pyramimonadales</taxon>
        <taxon>Pyramimonadaceae</taxon>
        <taxon>Cymbomonas</taxon>
    </lineage>
</organism>
<feature type="compositionally biased region" description="Gly residues" evidence="8">
    <location>
        <begin position="540"/>
        <end position="553"/>
    </location>
</feature>
<evidence type="ECO:0000256" key="8">
    <source>
        <dbReference type="SAM" id="MobiDB-lite"/>
    </source>
</evidence>
<evidence type="ECO:0000313" key="11">
    <source>
        <dbReference type="Proteomes" id="UP001190700"/>
    </source>
</evidence>
<proteinExistence type="inferred from homology"/>
<dbReference type="PANTHER" id="PTHR12801:SF115">
    <property type="entry name" value="FI18136P1-RELATED"/>
    <property type="match status" value="1"/>
</dbReference>
<keyword evidence="7" id="KW-0694">RNA-binding</keyword>
<comment type="caution">
    <text evidence="10">The sequence shown here is derived from an EMBL/GenBank/DDBJ whole genome shotgun (WGS) entry which is preliminary data.</text>
</comment>
<evidence type="ECO:0000256" key="4">
    <source>
        <dbReference type="ARBA" id="ARBA00022801"/>
    </source>
</evidence>
<dbReference type="CDD" id="cd00590">
    <property type="entry name" value="RRM_SF"/>
    <property type="match status" value="1"/>
</dbReference>
<accession>A0AAE0C045</accession>
<feature type="compositionally biased region" description="Basic and acidic residues" evidence="8">
    <location>
        <begin position="561"/>
        <end position="575"/>
    </location>
</feature>
<dbReference type="PROSITE" id="PS50102">
    <property type="entry name" value="RRM"/>
    <property type="match status" value="1"/>
</dbReference>
<dbReference type="Gene3D" id="3.30.420.10">
    <property type="entry name" value="Ribonuclease H-like superfamily/Ribonuclease H"/>
    <property type="match status" value="1"/>
</dbReference>
<dbReference type="InterPro" id="IPR034922">
    <property type="entry name" value="REX1-like_exo"/>
</dbReference>
<comment type="similarity">
    <text evidence="2">Belongs to the REXO1/REXO3 family.</text>
</comment>
<dbReference type="GO" id="GO:0004527">
    <property type="term" value="F:exonuclease activity"/>
    <property type="evidence" value="ECO:0007669"/>
    <property type="project" value="UniProtKB-KW"/>
</dbReference>
<keyword evidence="11" id="KW-1185">Reference proteome</keyword>
<evidence type="ECO:0000256" key="7">
    <source>
        <dbReference type="PROSITE-ProRule" id="PRU00176"/>
    </source>
</evidence>
<evidence type="ECO:0000256" key="6">
    <source>
        <dbReference type="ARBA" id="ARBA00023242"/>
    </source>
</evidence>
<feature type="compositionally biased region" description="Basic residues" evidence="8">
    <location>
        <begin position="576"/>
        <end position="585"/>
    </location>
</feature>
<dbReference type="InterPro" id="IPR047021">
    <property type="entry name" value="REXO1/3/4-like"/>
</dbReference>
<dbReference type="InterPro" id="IPR000504">
    <property type="entry name" value="RRM_dom"/>
</dbReference>
<dbReference type="SUPFAM" id="SSF54928">
    <property type="entry name" value="RNA-binding domain, RBD"/>
    <property type="match status" value="1"/>
</dbReference>
<reference evidence="10 11" key="1">
    <citation type="journal article" date="2015" name="Genome Biol. Evol.">
        <title>Comparative Genomics of a Bacterivorous Green Alga Reveals Evolutionary Causalities and Consequences of Phago-Mixotrophic Mode of Nutrition.</title>
        <authorList>
            <person name="Burns J.A."/>
            <person name="Paasch A."/>
            <person name="Narechania A."/>
            <person name="Kim E."/>
        </authorList>
    </citation>
    <scope>NUCLEOTIDE SEQUENCE [LARGE SCALE GENOMIC DNA]</scope>
    <source>
        <strain evidence="10 11">PLY_AMNH</strain>
    </source>
</reference>
<dbReference type="InterPro" id="IPR013520">
    <property type="entry name" value="Ribonucl_H"/>
</dbReference>